<dbReference type="InParanoid" id="A0A194XQ49"/>
<dbReference type="PANTHER" id="PTHR33112:SF10">
    <property type="entry name" value="TOL"/>
    <property type="match status" value="1"/>
</dbReference>
<keyword evidence="3" id="KW-1185">Reference proteome</keyword>
<dbReference type="GeneID" id="28828993"/>
<feature type="domain" description="Heterokaryon incompatibility" evidence="1">
    <location>
        <begin position="193"/>
        <end position="356"/>
    </location>
</feature>
<dbReference type="EMBL" id="KQ947406">
    <property type="protein sequence ID" value="KUJ22318.1"/>
    <property type="molecule type" value="Genomic_DNA"/>
</dbReference>
<dbReference type="PANTHER" id="PTHR33112">
    <property type="entry name" value="DOMAIN PROTEIN, PUTATIVE-RELATED"/>
    <property type="match status" value="1"/>
</dbReference>
<proteinExistence type="predicted"/>
<dbReference type="Proteomes" id="UP000070700">
    <property type="component" value="Unassembled WGS sequence"/>
</dbReference>
<name>A0A194XQ49_MOLSC</name>
<evidence type="ECO:0000259" key="1">
    <source>
        <dbReference type="Pfam" id="PF06985"/>
    </source>
</evidence>
<accession>A0A194XQ49</accession>
<dbReference type="OrthoDB" id="3548847at2759"/>
<dbReference type="InterPro" id="IPR010730">
    <property type="entry name" value="HET"/>
</dbReference>
<protein>
    <submittedName>
        <fullName evidence="2">HET-domain-containing protein</fullName>
    </submittedName>
</protein>
<reference evidence="2 3" key="1">
    <citation type="submission" date="2015-10" db="EMBL/GenBank/DDBJ databases">
        <title>Full genome of DAOMC 229536 Phialocephala scopiformis, a fungal endophyte of spruce producing the potent anti-insectan compound rugulosin.</title>
        <authorList>
            <consortium name="DOE Joint Genome Institute"/>
            <person name="Walker A.K."/>
            <person name="Frasz S.L."/>
            <person name="Seifert K.A."/>
            <person name="Miller J.D."/>
            <person name="Mondo S.J."/>
            <person name="Labutti K."/>
            <person name="Lipzen A."/>
            <person name="Dockter R."/>
            <person name="Kennedy M."/>
            <person name="Grigoriev I.V."/>
            <person name="Spatafora J.W."/>
        </authorList>
    </citation>
    <scope>NUCLEOTIDE SEQUENCE [LARGE SCALE GENOMIC DNA]</scope>
    <source>
        <strain evidence="2 3">CBS 120377</strain>
    </source>
</reference>
<organism evidence="2 3">
    <name type="scientific">Mollisia scopiformis</name>
    <name type="common">Conifer needle endophyte fungus</name>
    <name type="synonym">Phialocephala scopiformis</name>
    <dbReference type="NCBI Taxonomy" id="149040"/>
    <lineage>
        <taxon>Eukaryota</taxon>
        <taxon>Fungi</taxon>
        <taxon>Dikarya</taxon>
        <taxon>Ascomycota</taxon>
        <taxon>Pezizomycotina</taxon>
        <taxon>Leotiomycetes</taxon>
        <taxon>Helotiales</taxon>
        <taxon>Mollisiaceae</taxon>
        <taxon>Mollisia</taxon>
    </lineage>
</organism>
<evidence type="ECO:0000313" key="3">
    <source>
        <dbReference type="Proteomes" id="UP000070700"/>
    </source>
</evidence>
<dbReference type="KEGG" id="psco:LY89DRAFT_728474"/>
<dbReference type="STRING" id="149040.A0A194XQ49"/>
<dbReference type="AlphaFoldDB" id="A0A194XQ49"/>
<dbReference type="Pfam" id="PF06985">
    <property type="entry name" value="HET"/>
    <property type="match status" value="1"/>
</dbReference>
<gene>
    <name evidence="2" type="ORF">LY89DRAFT_728474</name>
</gene>
<dbReference type="RefSeq" id="XP_018076673.1">
    <property type="nucleotide sequence ID" value="XM_018219267.1"/>
</dbReference>
<sequence length="377" mass="42843">MTSTFPNIGPPRCDVCLDLDWGRMPEDSGDGYWERRLKVPYQSLRDSKDCQICAAIIYAISEFSNPLEIFHTGFHQFLQSSQIRIFLRDGWTTKVLIWSDQDPLAEPYLELEMYSSSDSLSPIPALGVANEVPATLDLSTCACFLVPHIRNCHTSHSRYRAKPSPMPSRLLYVGCETDPTCLRLELLPTLQPYTTLSHCWGDQSAVFTTTKATIEDLVMEIPWKRLPKTFQDAISITRCLGIHYLWIDSLCIIQDDASDWIVESVKMAEIYSGSYLTIAATGASSPTSGCLTTRWHETDFGVRISHVDSRLQSDRLFTAYGIKARYLSKAHTHFAGELHPPISGAPLWNRAWAFQERILSNRLIHFHGEEMVWECRE</sequence>
<evidence type="ECO:0000313" key="2">
    <source>
        <dbReference type="EMBL" id="KUJ22318.1"/>
    </source>
</evidence>